<evidence type="ECO:0000313" key="2">
    <source>
        <dbReference type="Proteomes" id="UP000789901"/>
    </source>
</evidence>
<gene>
    <name evidence="1" type="ORF">GMARGA_LOCUS8389</name>
</gene>
<dbReference type="EMBL" id="CAJVQB010004302">
    <property type="protein sequence ID" value="CAG8632128.1"/>
    <property type="molecule type" value="Genomic_DNA"/>
</dbReference>
<keyword evidence="2" id="KW-1185">Reference proteome</keyword>
<proteinExistence type="predicted"/>
<organism evidence="1 2">
    <name type="scientific">Gigaspora margarita</name>
    <dbReference type="NCBI Taxonomy" id="4874"/>
    <lineage>
        <taxon>Eukaryota</taxon>
        <taxon>Fungi</taxon>
        <taxon>Fungi incertae sedis</taxon>
        <taxon>Mucoromycota</taxon>
        <taxon>Glomeromycotina</taxon>
        <taxon>Glomeromycetes</taxon>
        <taxon>Diversisporales</taxon>
        <taxon>Gigasporaceae</taxon>
        <taxon>Gigaspora</taxon>
    </lineage>
</organism>
<feature type="non-terminal residue" evidence="1">
    <location>
        <position position="1"/>
    </location>
</feature>
<comment type="caution">
    <text evidence="1">The sequence shown here is derived from an EMBL/GenBank/DDBJ whole genome shotgun (WGS) entry which is preliminary data.</text>
</comment>
<protein>
    <submittedName>
        <fullName evidence="1">3425_t:CDS:1</fullName>
    </submittedName>
</protein>
<dbReference type="Proteomes" id="UP000789901">
    <property type="component" value="Unassembled WGS sequence"/>
</dbReference>
<accession>A0ABN7UP81</accession>
<name>A0ABN7UP81_GIGMA</name>
<reference evidence="1 2" key="1">
    <citation type="submission" date="2021-06" db="EMBL/GenBank/DDBJ databases">
        <authorList>
            <person name="Kallberg Y."/>
            <person name="Tangrot J."/>
            <person name="Rosling A."/>
        </authorList>
    </citation>
    <scope>NUCLEOTIDE SEQUENCE [LARGE SCALE GENOMIC DNA]</scope>
    <source>
        <strain evidence="1 2">120-4 pot B 10/14</strain>
    </source>
</reference>
<evidence type="ECO:0000313" key="1">
    <source>
        <dbReference type="EMBL" id="CAG8632128.1"/>
    </source>
</evidence>
<sequence length="51" mass="5887">HIKIEEVNEVNEDMLIDGNVDSLDLNDELVNNDVYNDLTEIEQDKKDGNQK</sequence>